<keyword evidence="1" id="KW-0812">Transmembrane</keyword>
<keyword evidence="1" id="KW-0472">Membrane</keyword>
<accession>A0A1I8A8J5</accession>
<keyword evidence="2" id="KW-1185">Reference proteome</keyword>
<feature type="transmembrane region" description="Helical" evidence="1">
    <location>
        <begin position="89"/>
        <end position="115"/>
    </location>
</feature>
<evidence type="ECO:0000313" key="2">
    <source>
        <dbReference type="Proteomes" id="UP000095287"/>
    </source>
</evidence>
<feature type="transmembrane region" description="Helical" evidence="1">
    <location>
        <begin position="50"/>
        <end position="69"/>
    </location>
</feature>
<proteinExistence type="predicted"/>
<dbReference type="AlphaFoldDB" id="A0A1I8A8J5"/>
<dbReference type="Proteomes" id="UP000095287">
    <property type="component" value="Unplaced"/>
</dbReference>
<keyword evidence="1" id="KW-1133">Transmembrane helix</keyword>
<name>A0A1I8A8J5_9BILA</name>
<protein>
    <submittedName>
        <fullName evidence="3">G_PROTEIN_RECEP_F1_2 domain-containing protein</fullName>
    </submittedName>
</protein>
<evidence type="ECO:0000313" key="3">
    <source>
        <dbReference type="WBParaSite" id="L893_g33922.t1"/>
    </source>
</evidence>
<evidence type="ECO:0000256" key="1">
    <source>
        <dbReference type="SAM" id="Phobius"/>
    </source>
</evidence>
<reference evidence="3" key="1">
    <citation type="submission" date="2016-11" db="UniProtKB">
        <authorList>
            <consortium name="WormBaseParasite"/>
        </authorList>
    </citation>
    <scope>IDENTIFICATION</scope>
</reference>
<organism evidence="2 3">
    <name type="scientific">Steinernema glaseri</name>
    <dbReference type="NCBI Taxonomy" id="37863"/>
    <lineage>
        <taxon>Eukaryota</taxon>
        <taxon>Metazoa</taxon>
        <taxon>Ecdysozoa</taxon>
        <taxon>Nematoda</taxon>
        <taxon>Chromadorea</taxon>
        <taxon>Rhabditida</taxon>
        <taxon>Tylenchina</taxon>
        <taxon>Panagrolaimomorpha</taxon>
        <taxon>Strongyloidoidea</taxon>
        <taxon>Steinernematidae</taxon>
        <taxon>Steinernema</taxon>
    </lineage>
</organism>
<dbReference type="WBParaSite" id="L893_g33922.t1">
    <property type="protein sequence ID" value="L893_g33922.t1"/>
    <property type="gene ID" value="L893_g33922"/>
</dbReference>
<sequence length="125" mass="13973">MLVNARIPTSVTQKAKSGNVLALLDTFYLSGFATYVSPSNPMLKGRTQHTLYAFSFLIYSMNCFCDWIHVYCLLRGYVTTFPLKTGLVIALVTTVVCGSMLTALLLVLCVENAFISRMRISPYQR</sequence>